<comment type="subcellular location">
    <subcellularLocation>
        <location evidence="1">Cell membrane</location>
        <topology evidence="1">Multi-pass membrane protein</topology>
    </subcellularLocation>
    <subcellularLocation>
        <location evidence="8">Membrane</location>
        <topology evidence="8">Multi-pass membrane protein</topology>
    </subcellularLocation>
</comment>
<keyword evidence="3 8" id="KW-0813">Transport</keyword>
<dbReference type="Pfam" id="PF01544">
    <property type="entry name" value="CorA"/>
    <property type="match status" value="1"/>
</dbReference>
<dbReference type="AlphaFoldDB" id="A0A4Q5LT71"/>
<evidence type="ECO:0000256" key="3">
    <source>
        <dbReference type="ARBA" id="ARBA00022448"/>
    </source>
</evidence>
<dbReference type="PANTHER" id="PTHR46494:SF1">
    <property type="entry name" value="CORA FAMILY METAL ION TRANSPORTER (EUROFUNG)"/>
    <property type="match status" value="1"/>
</dbReference>
<evidence type="ECO:0000256" key="6">
    <source>
        <dbReference type="ARBA" id="ARBA00022989"/>
    </source>
</evidence>
<dbReference type="InterPro" id="IPR004488">
    <property type="entry name" value="Mg/Co-transport_prot_CorA"/>
</dbReference>
<dbReference type="GO" id="GO:0050897">
    <property type="term" value="F:cobalt ion binding"/>
    <property type="evidence" value="ECO:0007669"/>
    <property type="project" value="TreeGrafter"/>
</dbReference>
<evidence type="ECO:0000313" key="10">
    <source>
        <dbReference type="Proteomes" id="UP000293162"/>
    </source>
</evidence>
<evidence type="ECO:0000313" key="9">
    <source>
        <dbReference type="EMBL" id="RYU92801.1"/>
    </source>
</evidence>
<comment type="caution">
    <text evidence="9">The sequence shown here is derived from an EMBL/GenBank/DDBJ whole genome shotgun (WGS) entry which is preliminary data.</text>
</comment>
<keyword evidence="4 8" id="KW-1003">Cell membrane</keyword>
<dbReference type="NCBIfam" id="TIGR00383">
    <property type="entry name" value="corA"/>
    <property type="match status" value="1"/>
</dbReference>
<gene>
    <name evidence="8 9" type="primary">corA</name>
    <name evidence="9" type="ORF">EWM59_25340</name>
</gene>
<evidence type="ECO:0000256" key="4">
    <source>
        <dbReference type="ARBA" id="ARBA00022475"/>
    </source>
</evidence>
<dbReference type="PANTHER" id="PTHR46494">
    <property type="entry name" value="CORA FAMILY METAL ION TRANSPORTER (EUROFUNG)"/>
    <property type="match status" value="1"/>
</dbReference>
<dbReference type="SUPFAM" id="SSF143865">
    <property type="entry name" value="CorA soluble domain-like"/>
    <property type="match status" value="1"/>
</dbReference>
<evidence type="ECO:0000256" key="7">
    <source>
        <dbReference type="ARBA" id="ARBA00023136"/>
    </source>
</evidence>
<organism evidence="9 10">
    <name type="scientific">Emticicia agri</name>
    <dbReference type="NCBI Taxonomy" id="2492393"/>
    <lineage>
        <taxon>Bacteria</taxon>
        <taxon>Pseudomonadati</taxon>
        <taxon>Bacteroidota</taxon>
        <taxon>Cytophagia</taxon>
        <taxon>Cytophagales</taxon>
        <taxon>Leadbetterellaceae</taxon>
        <taxon>Emticicia</taxon>
    </lineage>
</organism>
<evidence type="ECO:0000256" key="8">
    <source>
        <dbReference type="RuleBase" id="RU362010"/>
    </source>
</evidence>
<dbReference type="OrthoDB" id="9803416at2"/>
<dbReference type="GO" id="GO:0005886">
    <property type="term" value="C:plasma membrane"/>
    <property type="evidence" value="ECO:0007669"/>
    <property type="project" value="UniProtKB-SubCell"/>
</dbReference>
<keyword evidence="6 8" id="KW-1133">Transmembrane helix</keyword>
<dbReference type="RefSeq" id="WP_130024036.1">
    <property type="nucleotide sequence ID" value="NZ_SEWF01000071.1"/>
</dbReference>
<protein>
    <recommendedName>
        <fullName evidence="8">Magnesium transport protein CorA</fullName>
    </recommendedName>
</protein>
<keyword evidence="8" id="KW-0460">Magnesium</keyword>
<dbReference type="FunFam" id="1.20.58.340:FF:000012">
    <property type="entry name" value="Magnesium transport protein CorA"/>
    <property type="match status" value="1"/>
</dbReference>
<dbReference type="InterPro" id="IPR045861">
    <property type="entry name" value="CorA_cytoplasmic_dom"/>
</dbReference>
<dbReference type="SUPFAM" id="SSF144083">
    <property type="entry name" value="Magnesium transport protein CorA, transmembrane region"/>
    <property type="match status" value="1"/>
</dbReference>
<keyword evidence="5 8" id="KW-0812">Transmembrane</keyword>
<dbReference type="GO" id="GO:0000287">
    <property type="term" value="F:magnesium ion binding"/>
    <property type="evidence" value="ECO:0007669"/>
    <property type="project" value="TreeGrafter"/>
</dbReference>
<dbReference type="GO" id="GO:0015087">
    <property type="term" value="F:cobalt ion transmembrane transporter activity"/>
    <property type="evidence" value="ECO:0007669"/>
    <property type="project" value="UniProtKB-UniRule"/>
</dbReference>
<proteinExistence type="inferred from homology"/>
<dbReference type="InterPro" id="IPR045863">
    <property type="entry name" value="CorA_TM1_TM2"/>
</dbReference>
<comment type="function">
    <text evidence="8">Mediates influx of magnesium ions.</text>
</comment>
<evidence type="ECO:0000256" key="5">
    <source>
        <dbReference type="ARBA" id="ARBA00022692"/>
    </source>
</evidence>
<dbReference type="Proteomes" id="UP000293162">
    <property type="component" value="Unassembled WGS sequence"/>
</dbReference>
<evidence type="ECO:0000256" key="2">
    <source>
        <dbReference type="ARBA" id="ARBA00009765"/>
    </source>
</evidence>
<dbReference type="Gene3D" id="3.30.460.20">
    <property type="entry name" value="CorA soluble domain-like"/>
    <property type="match status" value="1"/>
</dbReference>
<keyword evidence="7 8" id="KW-0472">Membrane</keyword>
<dbReference type="InterPro" id="IPR002523">
    <property type="entry name" value="MgTranspt_CorA/ZnTranspt_ZntB"/>
</dbReference>
<feature type="transmembrane region" description="Helical" evidence="8">
    <location>
        <begin position="303"/>
        <end position="322"/>
    </location>
</feature>
<keyword evidence="10" id="KW-1185">Reference proteome</keyword>
<name>A0A4Q5LT71_9BACT</name>
<feature type="transmembrane region" description="Helical" evidence="8">
    <location>
        <begin position="334"/>
        <end position="354"/>
    </location>
</feature>
<dbReference type="CDD" id="cd12828">
    <property type="entry name" value="TmCorA-like_1"/>
    <property type="match status" value="1"/>
</dbReference>
<dbReference type="EMBL" id="SEWF01000071">
    <property type="protein sequence ID" value="RYU92801.1"/>
    <property type="molecule type" value="Genomic_DNA"/>
</dbReference>
<dbReference type="GO" id="GO:0015095">
    <property type="term" value="F:magnesium ion transmembrane transporter activity"/>
    <property type="evidence" value="ECO:0007669"/>
    <property type="project" value="UniProtKB-UniRule"/>
</dbReference>
<comment type="similarity">
    <text evidence="2 8">Belongs to the CorA metal ion transporter (MIT) (TC 1.A.35) family.</text>
</comment>
<keyword evidence="8" id="KW-0406">Ion transport</keyword>
<evidence type="ECO:0000256" key="1">
    <source>
        <dbReference type="ARBA" id="ARBA00004651"/>
    </source>
</evidence>
<accession>A0A4Q5LT71</accession>
<dbReference type="Gene3D" id="1.20.58.340">
    <property type="entry name" value="Magnesium transport protein CorA, transmembrane region"/>
    <property type="match status" value="2"/>
</dbReference>
<sequence length="360" mass="42175">MGKNHKKHGNYKDKKAFTSPGTLVYVGKHVAQTTRIKLVEFNEQFYHEKLIKDLNHCKPALNDNKIVWLDIDGIHEVQVVEDIGKHYQLHALLLEDILNTEQKPKLEHFGDKHLFTILKMLQFNPELSQIESEHVALILGENYVISFQEIHKTDVFAPIFTRLNASIGKTRKGKADYLFYSFCDLIVDNYFVVLEKFGEKLEELEIKIVEKPEAGDQTLLYRFKRELMTVRKAALPLRDMFGTLIREDSPLIQASTNVYLRDVYDHILQILDTIETYREMIENIQNIYLTNISNKMNSVMKTLTVFTAIFMPLTFIAGIYGMNFDNMPELHHPYGYFYTLGFMVLITIALWIYFKWKKYV</sequence>
<reference evidence="9 10" key="1">
    <citation type="submission" date="2019-02" db="EMBL/GenBank/DDBJ databases">
        <title>Bacterial novel species Emticicia sp. 17J42-9 isolated from soil.</title>
        <authorList>
            <person name="Jung H.-Y."/>
        </authorList>
    </citation>
    <scope>NUCLEOTIDE SEQUENCE [LARGE SCALE GENOMIC DNA]</scope>
    <source>
        <strain evidence="9 10">17J42-9</strain>
    </source>
</reference>